<evidence type="ECO:0000313" key="3">
    <source>
        <dbReference type="EMBL" id="EDO19141.1"/>
    </source>
</evidence>
<evidence type="ECO:0000259" key="2">
    <source>
        <dbReference type="Pfam" id="PF00248"/>
    </source>
</evidence>
<dbReference type="Proteomes" id="UP000000267">
    <property type="component" value="Unassembled WGS sequence"/>
</dbReference>
<gene>
    <name evidence="3" type="ORF">Kpol_2000p109</name>
</gene>
<proteinExistence type="predicted"/>
<feature type="domain" description="NADP-dependent oxidoreductase" evidence="2">
    <location>
        <begin position="18"/>
        <end position="333"/>
    </location>
</feature>
<dbReference type="Gene3D" id="3.20.20.100">
    <property type="entry name" value="NADP-dependent oxidoreductase domain"/>
    <property type="match status" value="1"/>
</dbReference>
<dbReference type="RefSeq" id="XP_001646999.1">
    <property type="nucleotide sequence ID" value="XM_001646949.1"/>
</dbReference>
<dbReference type="GO" id="GO:0016491">
    <property type="term" value="F:oxidoreductase activity"/>
    <property type="evidence" value="ECO:0007669"/>
    <property type="project" value="UniProtKB-KW"/>
</dbReference>
<dbReference type="STRING" id="436907.A7TFB6"/>
<accession>A7TFB6</accession>
<dbReference type="PANTHER" id="PTHR43364:SF15">
    <property type="entry name" value="ARYL-ALCOHOL DEHYDROGENASE AAD16-RELATED"/>
    <property type="match status" value="1"/>
</dbReference>
<keyword evidence="4" id="KW-1185">Reference proteome</keyword>
<evidence type="ECO:0000256" key="1">
    <source>
        <dbReference type="ARBA" id="ARBA00023002"/>
    </source>
</evidence>
<dbReference type="eggNOG" id="KOG1575">
    <property type="taxonomic scope" value="Eukaryota"/>
</dbReference>
<dbReference type="FunFam" id="3.20.20.100:FF:000004">
    <property type="entry name" value="Oxidoreductase, aldo/keto reductase"/>
    <property type="match status" value="1"/>
</dbReference>
<keyword evidence="1" id="KW-0560">Oxidoreductase</keyword>
<dbReference type="GO" id="GO:0005829">
    <property type="term" value="C:cytosol"/>
    <property type="evidence" value="ECO:0007669"/>
    <property type="project" value="UniProtKB-ARBA"/>
</dbReference>
<protein>
    <recommendedName>
        <fullName evidence="2">NADP-dependent oxidoreductase domain-containing protein</fullName>
    </recommendedName>
</protein>
<organism evidence="4">
    <name type="scientific">Vanderwaltozyma polyspora (strain ATCC 22028 / DSM 70294 / BCRC 21397 / CBS 2163 / NBRC 10782 / NRRL Y-8283 / UCD 57-17)</name>
    <name type="common">Kluyveromyces polysporus</name>
    <dbReference type="NCBI Taxonomy" id="436907"/>
    <lineage>
        <taxon>Eukaryota</taxon>
        <taxon>Fungi</taxon>
        <taxon>Dikarya</taxon>
        <taxon>Ascomycota</taxon>
        <taxon>Saccharomycotina</taxon>
        <taxon>Saccharomycetes</taxon>
        <taxon>Saccharomycetales</taxon>
        <taxon>Saccharomycetaceae</taxon>
        <taxon>Vanderwaltozyma</taxon>
    </lineage>
</organism>
<dbReference type="SUPFAM" id="SSF51430">
    <property type="entry name" value="NAD(P)-linked oxidoreductase"/>
    <property type="match status" value="1"/>
</dbReference>
<sequence>MSLLKQVKFGNSGLKVSPIIVGCMQYGSKEWSEWVEDDKTKIFGILKHCYDRGMRTFDTANVYSNGLSETLLGEFLKHYNIPRETVVIMSKLNFATDDKVSFETLKERSEELNLHFVNMSGLSRKNIMASAKESVRRLGTYIDVLQIHRADRDTPYEETMRALNDLVESGITRYIGASSMLATEFAEMQFTAEKYGWFKFINSQSCYNLLYREDERELMPFAKRHNIALTPWSPLQRGLLTRPVGIKTTRYDSDRQLEIRKMKNLKDSEIEIINRVEKLANDKNVTMAVIGLAWVIAKGCTPIAGLSSIARVDEAIKALDIKFTEEELQYLEEPYESRSYMY</sequence>
<dbReference type="InterPro" id="IPR036812">
    <property type="entry name" value="NAD(P)_OxRdtase_dom_sf"/>
</dbReference>
<dbReference type="PhylomeDB" id="A7TFB6"/>
<dbReference type="InterPro" id="IPR050523">
    <property type="entry name" value="AKR_Detox_Biosynth"/>
</dbReference>
<evidence type="ECO:0000313" key="4">
    <source>
        <dbReference type="Proteomes" id="UP000000267"/>
    </source>
</evidence>
<name>A7TFB6_VANPO</name>
<dbReference type="PANTHER" id="PTHR43364">
    <property type="entry name" value="NADH-SPECIFIC METHYLGLYOXAL REDUCTASE-RELATED"/>
    <property type="match status" value="1"/>
</dbReference>
<dbReference type="AlphaFoldDB" id="A7TFB6"/>
<dbReference type="CDD" id="cd19079">
    <property type="entry name" value="AKR_EcYajO-like"/>
    <property type="match status" value="1"/>
</dbReference>
<reference evidence="3 4" key="1">
    <citation type="journal article" date="2007" name="Proc. Natl. Acad. Sci. U.S.A.">
        <title>Independent sorting-out of thousands of duplicated gene pairs in two yeast species descended from a whole-genome duplication.</title>
        <authorList>
            <person name="Scannell D.R."/>
            <person name="Frank A.C."/>
            <person name="Conant G.C."/>
            <person name="Byrne K.P."/>
            <person name="Woolfit M."/>
            <person name="Wolfe K.H."/>
        </authorList>
    </citation>
    <scope>NUCLEOTIDE SEQUENCE [LARGE SCALE GENOMIC DNA]</scope>
    <source>
        <strain evidence="4">ATCC 22028 / DSM 70294 / BCRC 21397 / CBS 2163 / NBRC 10782 / NRRL Y-8283 / UCD 57-17</strain>
    </source>
</reference>
<dbReference type="FunCoup" id="A7TFB6">
    <property type="interactions" value="163"/>
</dbReference>
<dbReference type="InterPro" id="IPR023210">
    <property type="entry name" value="NADP_OxRdtase_dom"/>
</dbReference>
<dbReference type="GeneID" id="5547471"/>
<dbReference type="EMBL" id="DS480382">
    <property type="protein sequence ID" value="EDO19141.1"/>
    <property type="molecule type" value="Genomic_DNA"/>
</dbReference>
<dbReference type="KEGG" id="vpo:Kpol_2000p109"/>
<dbReference type="HOGENOM" id="CLU_023205_2_0_1"/>
<dbReference type="OMA" id="RPDYNTD"/>
<dbReference type="InParanoid" id="A7TFB6"/>
<dbReference type="OrthoDB" id="48988at2759"/>
<dbReference type="Pfam" id="PF00248">
    <property type="entry name" value="Aldo_ket_red"/>
    <property type="match status" value="1"/>
</dbReference>